<dbReference type="Proteomes" id="UP001412239">
    <property type="component" value="Unassembled WGS sequence"/>
</dbReference>
<evidence type="ECO:0000313" key="3">
    <source>
        <dbReference type="Proteomes" id="UP001412239"/>
    </source>
</evidence>
<name>A0A292Q815_9PEZI</name>
<protein>
    <submittedName>
        <fullName evidence="2">Uncharacterized protein</fullName>
    </submittedName>
</protein>
<evidence type="ECO:0000256" key="1">
    <source>
        <dbReference type="SAM" id="MobiDB-lite"/>
    </source>
</evidence>
<feature type="region of interest" description="Disordered" evidence="1">
    <location>
        <begin position="1"/>
        <end position="24"/>
    </location>
</feature>
<organism evidence="2 3">
    <name type="scientific">Tuber aestivum</name>
    <name type="common">summer truffle</name>
    <dbReference type="NCBI Taxonomy" id="59557"/>
    <lineage>
        <taxon>Eukaryota</taxon>
        <taxon>Fungi</taxon>
        <taxon>Dikarya</taxon>
        <taxon>Ascomycota</taxon>
        <taxon>Pezizomycotina</taxon>
        <taxon>Pezizomycetes</taxon>
        <taxon>Pezizales</taxon>
        <taxon>Tuberaceae</taxon>
        <taxon>Tuber</taxon>
    </lineage>
</organism>
<proteinExistence type="predicted"/>
<evidence type="ECO:0000313" key="2">
    <source>
        <dbReference type="EMBL" id="CUS15085.1"/>
    </source>
</evidence>
<gene>
    <name evidence="2" type="ORF">GSTUAT00000825001</name>
</gene>
<keyword evidence="3" id="KW-1185">Reference proteome</keyword>
<sequence length="157" mass="17254">MTRGEAGSIRITPPDRKDSEQANLSPAELSFRSSIGNEFFHRLGLFNASLFAGLVVSRRGNHGDFCSRIDGIHPGTDTMCSRIDDLTRDIKLGFQLAQSISIGTAYATAKAISGEKDAIDKWVVDIEKFFKSGGKDWDAVRGFVEVVGKEENRKKNS</sequence>
<reference evidence="2" key="1">
    <citation type="submission" date="2015-10" db="EMBL/GenBank/DDBJ databases">
        <authorList>
            <person name="Regsiter A."/>
            <person name="william w."/>
        </authorList>
    </citation>
    <scope>NUCLEOTIDE SEQUENCE</scope>
    <source>
        <strain evidence="2">Montdore</strain>
    </source>
</reference>
<dbReference type="AlphaFoldDB" id="A0A292Q815"/>
<accession>A0A292Q815</accession>
<dbReference type="EMBL" id="LN890951">
    <property type="protein sequence ID" value="CUS15085.1"/>
    <property type="molecule type" value="Genomic_DNA"/>
</dbReference>